<feature type="transmembrane region" description="Helical" evidence="1">
    <location>
        <begin position="77"/>
        <end position="97"/>
    </location>
</feature>
<accession>A0A1Z5IA23</accession>
<organism evidence="2 3">
    <name type="scientific">Secundilactobacillus mixtipabuli</name>
    <dbReference type="NCBI Taxonomy" id="1435342"/>
    <lineage>
        <taxon>Bacteria</taxon>
        <taxon>Bacillati</taxon>
        <taxon>Bacillota</taxon>
        <taxon>Bacilli</taxon>
        <taxon>Lactobacillales</taxon>
        <taxon>Lactobacillaceae</taxon>
        <taxon>Secundilactobacillus</taxon>
    </lineage>
</organism>
<reference evidence="2 3" key="1">
    <citation type="submission" date="2015-11" db="EMBL/GenBank/DDBJ databases">
        <title>Draft genome sequences of new species of the genus Lactobacillus isolated from orchardgrass silage.</title>
        <authorList>
            <person name="Tohno M."/>
            <person name="Tanizawa Y."/>
            <person name="Arita M."/>
        </authorList>
    </citation>
    <scope>NUCLEOTIDE SEQUENCE [LARGE SCALE GENOMIC DNA]</scope>
    <source>
        <strain evidence="2 3">IWT30</strain>
    </source>
</reference>
<comment type="caution">
    <text evidence="2">The sequence shown here is derived from an EMBL/GenBank/DDBJ whole genome shotgun (WGS) entry which is preliminary data.</text>
</comment>
<keyword evidence="1" id="KW-0812">Transmembrane</keyword>
<protein>
    <recommendedName>
        <fullName evidence="4">Amino acid permease</fullName>
    </recommendedName>
</protein>
<dbReference type="RefSeq" id="WP_089108291.1">
    <property type="nucleotide sequence ID" value="NZ_BCMF01000002.1"/>
</dbReference>
<sequence>MKKILIASPTFILLAIVMIGLLTPNPKPELCDNLLVFATVGLIGYSFAATFIYAIALSSQGHANQKLADMPFGRKLLFSYLLAVLVITVAIVIFLMAHH</sequence>
<name>A0A1Z5IA23_9LACO</name>
<dbReference type="Proteomes" id="UP000198374">
    <property type="component" value="Unassembled WGS sequence"/>
</dbReference>
<keyword evidence="1" id="KW-1133">Transmembrane helix</keyword>
<dbReference type="EMBL" id="BCMF01000002">
    <property type="protein sequence ID" value="GAW98468.1"/>
    <property type="molecule type" value="Genomic_DNA"/>
</dbReference>
<evidence type="ECO:0000313" key="3">
    <source>
        <dbReference type="Proteomes" id="UP000198374"/>
    </source>
</evidence>
<evidence type="ECO:0008006" key="4">
    <source>
        <dbReference type="Google" id="ProtNLM"/>
    </source>
</evidence>
<feature type="transmembrane region" description="Helical" evidence="1">
    <location>
        <begin position="34"/>
        <end position="56"/>
    </location>
</feature>
<dbReference type="InterPro" id="IPR046008">
    <property type="entry name" value="DUF5964"/>
</dbReference>
<proteinExistence type="predicted"/>
<evidence type="ECO:0000313" key="2">
    <source>
        <dbReference type="EMBL" id="GAW98468.1"/>
    </source>
</evidence>
<keyword evidence="1" id="KW-0472">Membrane</keyword>
<dbReference type="AlphaFoldDB" id="A0A1Z5IA23"/>
<evidence type="ECO:0000256" key="1">
    <source>
        <dbReference type="SAM" id="Phobius"/>
    </source>
</evidence>
<dbReference type="OrthoDB" id="2324460at2"/>
<gene>
    <name evidence="2" type="ORF">IWT30_00413</name>
</gene>
<dbReference type="Pfam" id="PF19389">
    <property type="entry name" value="DUF5964"/>
    <property type="match status" value="1"/>
</dbReference>
<keyword evidence="3" id="KW-1185">Reference proteome</keyword>